<feature type="domain" description="FAD-binding FR-type" evidence="1">
    <location>
        <begin position="20"/>
        <end position="127"/>
    </location>
</feature>
<dbReference type="InterPro" id="IPR017927">
    <property type="entry name" value="FAD-bd_FR_type"/>
</dbReference>
<gene>
    <name evidence="2" type="ORF">SAMN05192573_104255</name>
</gene>
<dbReference type="RefSeq" id="WP_091165649.1">
    <property type="nucleotide sequence ID" value="NZ_FNCG01000004.1"/>
</dbReference>
<dbReference type="STRING" id="551996.SAMN05192573_104255"/>
<dbReference type="SUPFAM" id="SSF63380">
    <property type="entry name" value="Riboflavin synthase domain-like"/>
    <property type="match status" value="1"/>
</dbReference>
<dbReference type="Gene3D" id="2.40.30.10">
    <property type="entry name" value="Translation factors"/>
    <property type="match status" value="1"/>
</dbReference>
<dbReference type="PROSITE" id="PS51384">
    <property type="entry name" value="FAD_FR"/>
    <property type="match status" value="1"/>
</dbReference>
<evidence type="ECO:0000259" key="1">
    <source>
        <dbReference type="PROSITE" id="PS51384"/>
    </source>
</evidence>
<dbReference type="InterPro" id="IPR039374">
    <property type="entry name" value="SIP_fam"/>
</dbReference>
<dbReference type="InterPro" id="IPR039261">
    <property type="entry name" value="FNR_nucleotide-bd"/>
</dbReference>
<dbReference type="GO" id="GO:0016491">
    <property type="term" value="F:oxidoreductase activity"/>
    <property type="evidence" value="ECO:0007669"/>
    <property type="project" value="InterPro"/>
</dbReference>
<dbReference type="Proteomes" id="UP000199705">
    <property type="component" value="Unassembled WGS sequence"/>
</dbReference>
<keyword evidence="3" id="KW-1185">Reference proteome</keyword>
<dbReference type="EMBL" id="FNCG01000004">
    <property type="protein sequence ID" value="SDG65422.1"/>
    <property type="molecule type" value="Genomic_DNA"/>
</dbReference>
<dbReference type="InterPro" id="IPR017938">
    <property type="entry name" value="Riboflavin_synthase-like_b-brl"/>
</dbReference>
<dbReference type="AlphaFoldDB" id="A0A1G7W090"/>
<evidence type="ECO:0000313" key="2">
    <source>
        <dbReference type="EMBL" id="SDG65422.1"/>
    </source>
</evidence>
<evidence type="ECO:0000313" key="3">
    <source>
        <dbReference type="Proteomes" id="UP000199705"/>
    </source>
</evidence>
<sequence>METSTLHKLKRKAGSLFENQLLQSGRVLEVRHWEPSTMIEIDLHLPQADMQSWHEIPYIKIKVDNLTYRDYTPAGWDAETSTCTLYVDAAHSGPGSKWAKQLQKNDTVRYLKIRSTRHAPAGTPAIIGLGDESSMGHMLALQQMVLPATRFSGAIVMADENHRGLFGEYFKSPLKPIERNDVYGHHSLIQWVMEQQYNLEHSVFYIAGNHTMVGELRKLLKLQGYPSSQIRIQGFWS</sequence>
<dbReference type="PANTHER" id="PTHR30157">
    <property type="entry name" value="FERRIC REDUCTASE, NADPH-DEPENDENT"/>
    <property type="match status" value="1"/>
</dbReference>
<proteinExistence type="predicted"/>
<organism evidence="2 3">
    <name type="scientific">Mucilaginibacter gossypii</name>
    <dbReference type="NCBI Taxonomy" id="551996"/>
    <lineage>
        <taxon>Bacteria</taxon>
        <taxon>Pseudomonadati</taxon>
        <taxon>Bacteroidota</taxon>
        <taxon>Sphingobacteriia</taxon>
        <taxon>Sphingobacteriales</taxon>
        <taxon>Sphingobacteriaceae</taxon>
        <taxon>Mucilaginibacter</taxon>
    </lineage>
</organism>
<dbReference type="PANTHER" id="PTHR30157:SF0">
    <property type="entry name" value="NADPH-DEPENDENT FERRIC-CHELATE REDUCTASE"/>
    <property type="match status" value="1"/>
</dbReference>
<dbReference type="SUPFAM" id="SSF52343">
    <property type="entry name" value="Ferredoxin reductase-like, C-terminal NADP-linked domain"/>
    <property type="match status" value="1"/>
</dbReference>
<accession>A0A1G7W090</accession>
<name>A0A1G7W090_9SPHI</name>
<protein>
    <submittedName>
        <fullName evidence="2">NADPH-dependent ferric siderophore reductase, contains FAD-binding and SIP domains</fullName>
    </submittedName>
</protein>
<reference evidence="3" key="1">
    <citation type="submission" date="2016-10" db="EMBL/GenBank/DDBJ databases">
        <authorList>
            <person name="Varghese N."/>
            <person name="Submissions S."/>
        </authorList>
    </citation>
    <scope>NUCLEOTIDE SEQUENCE [LARGE SCALE GENOMIC DNA]</scope>
    <source>
        <strain evidence="3">Gh-67</strain>
    </source>
</reference>